<keyword evidence="1" id="KW-0472">Membrane</keyword>
<dbReference type="Proteomes" id="UP000325434">
    <property type="component" value="Unassembled WGS sequence"/>
</dbReference>
<keyword evidence="1" id="KW-0812">Transmembrane</keyword>
<keyword evidence="1" id="KW-1133">Transmembrane helix</keyword>
<dbReference type="EMBL" id="ML734707">
    <property type="protein sequence ID" value="KAB8241005.1"/>
    <property type="molecule type" value="Genomic_DNA"/>
</dbReference>
<evidence type="ECO:0000256" key="1">
    <source>
        <dbReference type="SAM" id="Phobius"/>
    </source>
</evidence>
<accession>A0A5N6GGV9</accession>
<reference evidence="2" key="1">
    <citation type="submission" date="2019-04" db="EMBL/GenBank/DDBJ databases">
        <title>Friends and foes A comparative genomics study of 23 Aspergillus species from section Flavi.</title>
        <authorList>
            <consortium name="DOE Joint Genome Institute"/>
            <person name="Kjaerbolling I."/>
            <person name="Vesth T."/>
            <person name="Frisvad J.C."/>
            <person name="Nybo J.L."/>
            <person name="Theobald S."/>
            <person name="Kildgaard S."/>
            <person name="Isbrandt T."/>
            <person name="Kuo A."/>
            <person name="Sato A."/>
            <person name="Lyhne E.K."/>
            <person name="Kogle M.E."/>
            <person name="Wiebenga A."/>
            <person name="Kun R.S."/>
            <person name="Lubbers R.J."/>
            <person name="Makela M.R."/>
            <person name="Barry K."/>
            <person name="Chovatia M."/>
            <person name="Clum A."/>
            <person name="Daum C."/>
            <person name="Haridas S."/>
            <person name="He G."/>
            <person name="LaButti K."/>
            <person name="Lipzen A."/>
            <person name="Mondo S."/>
            <person name="Riley R."/>
            <person name="Salamov A."/>
            <person name="Simmons B.A."/>
            <person name="Magnuson J.K."/>
            <person name="Henrissat B."/>
            <person name="Mortensen U.H."/>
            <person name="Larsen T.O."/>
            <person name="Devries R.P."/>
            <person name="Grigoriev I.V."/>
            <person name="Machida M."/>
            <person name="Baker S.E."/>
            <person name="Andersen M.R."/>
        </authorList>
    </citation>
    <scope>NUCLEOTIDE SEQUENCE [LARGE SCALE GENOMIC DNA]</scope>
    <source>
        <strain evidence="2">CBS 121.62</strain>
    </source>
</reference>
<name>A0A5N6GGV9_ASPFL</name>
<organism evidence="2">
    <name type="scientific">Aspergillus flavus</name>
    <dbReference type="NCBI Taxonomy" id="5059"/>
    <lineage>
        <taxon>Eukaryota</taxon>
        <taxon>Fungi</taxon>
        <taxon>Dikarya</taxon>
        <taxon>Ascomycota</taxon>
        <taxon>Pezizomycotina</taxon>
        <taxon>Eurotiomycetes</taxon>
        <taxon>Eurotiomycetidae</taxon>
        <taxon>Eurotiales</taxon>
        <taxon>Aspergillaceae</taxon>
        <taxon>Aspergillus</taxon>
        <taxon>Aspergillus subgen. Circumdati</taxon>
    </lineage>
</organism>
<proteinExistence type="predicted"/>
<gene>
    <name evidence="2" type="ORF">BDV35DRAFT_371270</name>
</gene>
<feature type="transmembrane region" description="Helical" evidence="1">
    <location>
        <begin position="42"/>
        <end position="64"/>
    </location>
</feature>
<protein>
    <submittedName>
        <fullName evidence="2">Uncharacterized protein</fullName>
    </submittedName>
</protein>
<dbReference type="AlphaFoldDB" id="A0A5N6GGV9"/>
<sequence>MAHPLTIHLLDYLKCDVRSDRSSCSSMSCFNSFGIIVRSTSLGWMCMYVPLTMALTTIKVNLLYVCKDQLLRLKNVLTFQLYIYSTLLLGNRCSTY</sequence>
<evidence type="ECO:0000313" key="2">
    <source>
        <dbReference type="EMBL" id="KAB8241005.1"/>
    </source>
</evidence>